<dbReference type="InterPro" id="IPR023214">
    <property type="entry name" value="HAD_sf"/>
</dbReference>
<dbReference type="NCBIfam" id="TIGR01549">
    <property type="entry name" value="HAD-SF-IA-v1"/>
    <property type="match status" value="1"/>
</dbReference>
<dbReference type="PANTHER" id="PTHR43434">
    <property type="entry name" value="PHOSPHOGLYCOLATE PHOSPHATASE"/>
    <property type="match status" value="1"/>
</dbReference>
<reference evidence="2" key="1">
    <citation type="submission" date="2022-06" db="EMBL/GenBank/DDBJ databases">
        <title>Diverse halophilic archaea isolated from saline environments.</title>
        <authorList>
            <person name="Cui H.-L."/>
        </authorList>
    </citation>
    <scope>NUCLEOTIDE SEQUENCE</scope>
    <source>
        <strain evidence="2">WLHS1</strain>
    </source>
</reference>
<dbReference type="InterPro" id="IPR023198">
    <property type="entry name" value="PGP-like_dom2"/>
</dbReference>
<dbReference type="InterPro" id="IPR006439">
    <property type="entry name" value="HAD-SF_hydro_IA"/>
</dbReference>
<dbReference type="Gene3D" id="1.10.150.240">
    <property type="entry name" value="Putative phosphatase, domain 2"/>
    <property type="match status" value="1"/>
</dbReference>
<dbReference type="InterPro" id="IPR036412">
    <property type="entry name" value="HAD-like_sf"/>
</dbReference>
<comment type="similarity">
    <text evidence="1">Belongs to the HAD-like hydrolase superfamily.</text>
</comment>
<keyword evidence="2" id="KW-0378">Hydrolase</keyword>
<dbReference type="SFLD" id="SFLDS00003">
    <property type="entry name" value="Haloacid_Dehalogenase"/>
    <property type="match status" value="1"/>
</dbReference>
<dbReference type="Proteomes" id="UP001056855">
    <property type="component" value="Chromosome"/>
</dbReference>
<evidence type="ECO:0000256" key="1">
    <source>
        <dbReference type="ARBA" id="ARBA00007958"/>
    </source>
</evidence>
<dbReference type="EMBL" id="CP100355">
    <property type="protein sequence ID" value="UTF54947.1"/>
    <property type="molecule type" value="Genomic_DNA"/>
</dbReference>
<dbReference type="InterPro" id="IPR041492">
    <property type="entry name" value="HAD_2"/>
</dbReference>
<dbReference type="SUPFAM" id="SSF56784">
    <property type="entry name" value="HAD-like"/>
    <property type="match status" value="1"/>
</dbReference>
<accession>A0A9E7NAY3</accession>
<dbReference type="Pfam" id="PF13419">
    <property type="entry name" value="HAD_2"/>
    <property type="match status" value="1"/>
</dbReference>
<dbReference type="RefSeq" id="WP_254159681.1">
    <property type="nucleotide sequence ID" value="NZ_CP100355.1"/>
</dbReference>
<dbReference type="InterPro" id="IPR050155">
    <property type="entry name" value="HAD-like_hydrolase_sf"/>
</dbReference>
<dbReference type="SFLD" id="SFLDG01129">
    <property type="entry name" value="C1.5:_HAD__Beta-PGM__Phosphata"/>
    <property type="match status" value="1"/>
</dbReference>
<proteinExistence type="inferred from homology"/>
<keyword evidence="3" id="KW-1185">Reference proteome</keyword>
<dbReference type="PANTHER" id="PTHR43434:SF1">
    <property type="entry name" value="PHOSPHOGLYCOLATE PHOSPHATASE"/>
    <property type="match status" value="1"/>
</dbReference>
<protein>
    <submittedName>
        <fullName evidence="2">HAD-IA family hydrolase</fullName>
    </submittedName>
</protein>
<dbReference type="CDD" id="cd01427">
    <property type="entry name" value="HAD_like"/>
    <property type="match status" value="1"/>
</dbReference>
<dbReference type="GeneID" id="73289729"/>
<dbReference type="AlphaFoldDB" id="A0A9E7NAY3"/>
<organism evidence="2 3">
    <name type="scientific">Natronosalvus rutilus</name>
    <dbReference type="NCBI Taxonomy" id="2953753"/>
    <lineage>
        <taxon>Archaea</taxon>
        <taxon>Methanobacteriati</taxon>
        <taxon>Methanobacteriota</taxon>
        <taxon>Stenosarchaea group</taxon>
        <taxon>Halobacteria</taxon>
        <taxon>Halobacteriales</taxon>
        <taxon>Natrialbaceae</taxon>
        <taxon>Natronosalvus</taxon>
    </lineage>
</organism>
<evidence type="ECO:0000313" key="3">
    <source>
        <dbReference type="Proteomes" id="UP001056855"/>
    </source>
</evidence>
<name>A0A9E7NAY3_9EURY</name>
<evidence type="ECO:0000313" key="2">
    <source>
        <dbReference type="EMBL" id="UTF54947.1"/>
    </source>
</evidence>
<dbReference type="Gene3D" id="3.40.50.1000">
    <property type="entry name" value="HAD superfamily/HAD-like"/>
    <property type="match status" value="1"/>
</dbReference>
<dbReference type="GO" id="GO:0006281">
    <property type="term" value="P:DNA repair"/>
    <property type="evidence" value="ECO:0007669"/>
    <property type="project" value="TreeGrafter"/>
</dbReference>
<dbReference type="GO" id="GO:0008967">
    <property type="term" value="F:phosphoglycolate phosphatase activity"/>
    <property type="evidence" value="ECO:0007669"/>
    <property type="project" value="TreeGrafter"/>
</dbReference>
<dbReference type="KEGG" id="sawl:NGM29_06745"/>
<gene>
    <name evidence="2" type="ORF">NGM29_06745</name>
</gene>
<sequence>MTAYDAVIFDSDGVLVRPPTDDVQAEATATAFEAMGVETVDRAVVDELCDGVPAERVRELCRRYDLEPEPFWTAWEDHDERSQFLRFRDGTRGPYDDLEAVETLEQPCGIVSNNHHTTIEFVLEYFDLEHLFETYYGREKSLESLALQKPNGHYLKRALADLDVEAGRALYVGDSESDVLAAHRTGMDSAFVRRDHCRDVELSEAPTYEVAGLDAIPQIVR</sequence>